<evidence type="ECO:0008006" key="4">
    <source>
        <dbReference type="Google" id="ProtNLM"/>
    </source>
</evidence>
<name>A0A6A6UPT4_9PEZI</name>
<dbReference type="Proteomes" id="UP000799302">
    <property type="component" value="Unassembled WGS sequence"/>
</dbReference>
<organism evidence="2 3">
    <name type="scientific">Microthyrium microscopicum</name>
    <dbReference type="NCBI Taxonomy" id="703497"/>
    <lineage>
        <taxon>Eukaryota</taxon>
        <taxon>Fungi</taxon>
        <taxon>Dikarya</taxon>
        <taxon>Ascomycota</taxon>
        <taxon>Pezizomycotina</taxon>
        <taxon>Dothideomycetes</taxon>
        <taxon>Dothideomycetes incertae sedis</taxon>
        <taxon>Microthyriales</taxon>
        <taxon>Microthyriaceae</taxon>
        <taxon>Microthyrium</taxon>
    </lineage>
</organism>
<sequence>MRLTTLAGLLSFYIAVAYGLAEPKTTGLLFVASRPTHPELTEDVFNQWYNKEHLPNFINKNISDLAVRYKNTNTSAEYPYLAVYRIDVEKLKNPLLLTGLTFTSQLLPGKTNGTKGGSFLDVMKMDMRMYSRIQTFEGQTPEKSRGKGLITLAMEPTAGTEKEVDDWYRLQHLDMFRYCSTMAPKWYIAQIRLTRSSMLKGYHRSTRYQKLDNSSPRFLAMHEFDTTSIPAEMKMLLNTEWAKKIVAGTKSSERNVWEWVAELGKGKAEEKF</sequence>
<keyword evidence="1" id="KW-0732">Signal</keyword>
<reference evidence="2" key="1">
    <citation type="journal article" date="2020" name="Stud. Mycol.">
        <title>101 Dothideomycetes genomes: a test case for predicting lifestyles and emergence of pathogens.</title>
        <authorList>
            <person name="Haridas S."/>
            <person name="Albert R."/>
            <person name="Binder M."/>
            <person name="Bloem J."/>
            <person name="Labutti K."/>
            <person name="Salamov A."/>
            <person name="Andreopoulos B."/>
            <person name="Baker S."/>
            <person name="Barry K."/>
            <person name="Bills G."/>
            <person name="Bluhm B."/>
            <person name="Cannon C."/>
            <person name="Castanera R."/>
            <person name="Culley D."/>
            <person name="Daum C."/>
            <person name="Ezra D."/>
            <person name="Gonzalez J."/>
            <person name="Henrissat B."/>
            <person name="Kuo A."/>
            <person name="Liang C."/>
            <person name="Lipzen A."/>
            <person name="Lutzoni F."/>
            <person name="Magnuson J."/>
            <person name="Mondo S."/>
            <person name="Nolan M."/>
            <person name="Ohm R."/>
            <person name="Pangilinan J."/>
            <person name="Park H.-J."/>
            <person name="Ramirez L."/>
            <person name="Alfaro M."/>
            <person name="Sun H."/>
            <person name="Tritt A."/>
            <person name="Yoshinaga Y."/>
            <person name="Zwiers L.-H."/>
            <person name="Turgeon B."/>
            <person name="Goodwin S."/>
            <person name="Spatafora J."/>
            <person name="Crous P."/>
            <person name="Grigoriev I."/>
        </authorList>
    </citation>
    <scope>NUCLEOTIDE SEQUENCE</scope>
    <source>
        <strain evidence="2">CBS 115976</strain>
    </source>
</reference>
<evidence type="ECO:0000313" key="3">
    <source>
        <dbReference type="Proteomes" id="UP000799302"/>
    </source>
</evidence>
<proteinExistence type="predicted"/>
<feature type="chain" id="PRO_5025650886" description="EthD domain-containing protein" evidence="1">
    <location>
        <begin position="22"/>
        <end position="272"/>
    </location>
</feature>
<dbReference type="EMBL" id="MU004231">
    <property type="protein sequence ID" value="KAF2673790.1"/>
    <property type="molecule type" value="Genomic_DNA"/>
</dbReference>
<evidence type="ECO:0000256" key="1">
    <source>
        <dbReference type="SAM" id="SignalP"/>
    </source>
</evidence>
<gene>
    <name evidence="2" type="ORF">BT63DRAFT_166875</name>
</gene>
<keyword evidence="3" id="KW-1185">Reference proteome</keyword>
<dbReference type="OrthoDB" id="2851338at2759"/>
<dbReference type="AlphaFoldDB" id="A0A6A6UPT4"/>
<accession>A0A6A6UPT4</accession>
<evidence type="ECO:0000313" key="2">
    <source>
        <dbReference type="EMBL" id="KAF2673790.1"/>
    </source>
</evidence>
<protein>
    <recommendedName>
        <fullName evidence="4">EthD domain-containing protein</fullName>
    </recommendedName>
</protein>
<feature type="signal peptide" evidence="1">
    <location>
        <begin position="1"/>
        <end position="21"/>
    </location>
</feature>